<name>A0ABY8CDG3_9ARCH</name>
<evidence type="ECO:0000313" key="13">
    <source>
        <dbReference type="Proteomes" id="UP001218034"/>
    </source>
</evidence>
<dbReference type="RefSeq" id="WP_347722114.1">
    <property type="nucleotide sequence ID" value="NZ_CP104395.1"/>
</dbReference>
<keyword evidence="8 10" id="KW-1133">Transmembrane helix</keyword>
<evidence type="ECO:0000256" key="3">
    <source>
        <dbReference type="ARBA" id="ARBA00022692"/>
    </source>
</evidence>
<sequence>MANCSKCGKQEMTFKCRYCEQKFCTEHRLPENHDCEGLNEAKTKSGSEDKWFVEKDTTTRSSRPRKPSIAKDLKRTITNNATMAIIAFTVVSFFLQLIPGYTQFLNLSPALTQSAVEATNQAAIQAGYSPVLDSTVLGKPWSMFTVMITHNGMFHIFANMVTFYFFGTVLERKIGSTDLTKFYIVSGFIASIGYIVFRNLMFYAHGPLMNSFPTLSPAVGASGAVVAVFAAVAVLYPDAEVLLYFFIPMKIKNALYIFTGFEALNLTTNLMGMPLPVIGNFASSAHLTGLLCGVYFGRKLRDKYRSKPGVLELFG</sequence>
<proteinExistence type="inferred from homology"/>
<dbReference type="Pfam" id="PF01694">
    <property type="entry name" value="Rhomboid"/>
    <property type="match status" value="1"/>
</dbReference>
<feature type="domain" description="AN1-type" evidence="11">
    <location>
        <begin position="4"/>
        <end position="40"/>
    </location>
</feature>
<dbReference type="Gene3D" id="1.20.1540.10">
    <property type="entry name" value="Rhomboid-like"/>
    <property type="match status" value="1"/>
</dbReference>
<keyword evidence="4" id="KW-0479">Metal-binding</keyword>
<dbReference type="InterPro" id="IPR035896">
    <property type="entry name" value="AN1-like_Znf"/>
</dbReference>
<evidence type="ECO:0000256" key="1">
    <source>
        <dbReference type="ARBA" id="ARBA00004141"/>
    </source>
</evidence>
<evidence type="ECO:0000259" key="11">
    <source>
        <dbReference type="SMART" id="SM00154"/>
    </source>
</evidence>
<evidence type="ECO:0000313" key="12">
    <source>
        <dbReference type="EMBL" id="WEL19243.1"/>
    </source>
</evidence>
<keyword evidence="6" id="KW-0378">Hydrolase</keyword>
<dbReference type="GO" id="GO:0006508">
    <property type="term" value="P:proteolysis"/>
    <property type="evidence" value="ECO:0007669"/>
    <property type="project" value="UniProtKB-KW"/>
</dbReference>
<dbReference type="SUPFAM" id="SSF118310">
    <property type="entry name" value="AN1-like Zinc finger"/>
    <property type="match status" value="1"/>
</dbReference>
<feature type="transmembrane region" description="Helical" evidence="10">
    <location>
        <begin position="182"/>
        <end position="204"/>
    </location>
</feature>
<dbReference type="GeneID" id="90589649"/>
<evidence type="ECO:0000256" key="8">
    <source>
        <dbReference type="ARBA" id="ARBA00022989"/>
    </source>
</evidence>
<dbReference type="Proteomes" id="UP001218034">
    <property type="component" value="Chromosome"/>
</dbReference>
<keyword evidence="5" id="KW-0863">Zinc-finger</keyword>
<dbReference type="InterPro" id="IPR050925">
    <property type="entry name" value="Rhomboid_protease_S54"/>
</dbReference>
<comment type="subcellular location">
    <subcellularLocation>
        <location evidence="1">Membrane</location>
        <topology evidence="1">Multi-pass membrane protein</topology>
    </subcellularLocation>
</comment>
<organism evidence="12 13">
    <name type="scientific">Candidatus Nanohalococcus occultus</name>
    <dbReference type="NCBI Taxonomy" id="2978047"/>
    <lineage>
        <taxon>Archaea</taxon>
        <taxon>Candidatus Nanohalarchaeota</taxon>
        <taxon>Candidatus Nanohalarchaeota incertae sedis</taxon>
        <taxon>Candidatus Nanohalococcus</taxon>
    </lineage>
</organism>
<evidence type="ECO:0000256" key="4">
    <source>
        <dbReference type="ARBA" id="ARBA00022723"/>
    </source>
</evidence>
<feature type="transmembrane region" description="Helical" evidence="10">
    <location>
        <begin position="277"/>
        <end position="297"/>
    </location>
</feature>
<reference evidence="12 13" key="1">
    <citation type="submission" date="2022-09" db="EMBL/GenBank/DDBJ databases">
        <title>Xylan utilization by haloarchaea-nanohaloarchaea associations.</title>
        <authorList>
            <person name="Yakimov M."/>
        </authorList>
    </citation>
    <scope>NUCLEOTIDE SEQUENCE [LARGE SCALE GENOMIC DNA]</scope>
    <source>
        <strain evidence="12 13">SVXNc</strain>
    </source>
</reference>
<keyword evidence="7" id="KW-0862">Zinc</keyword>
<accession>A0ABY8CDG3</accession>
<evidence type="ECO:0000256" key="7">
    <source>
        <dbReference type="ARBA" id="ARBA00022833"/>
    </source>
</evidence>
<keyword evidence="13" id="KW-1185">Reference proteome</keyword>
<keyword evidence="3 10" id="KW-0812">Transmembrane</keyword>
<comment type="similarity">
    <text evidence="2">Belongs to the peptidase S54 family.</text>
</comment>
<dbReference type="InterPro" id="IPR022764">
    <property type="entry name" value="Peptidase_S54_rhomboid_dom"/>
</dbReference>
<keyword evidence="9 10" id="KW-0472">Membrane</keyword>
<dbReference type="InterPro" id="IPR000058">
    <property type="entry name" value="Znf_AN1"/>
</dbReference>
<evidence type="ECO:0000256" key="10">
    <source>
        <dbReference type="SAM" id="Phobius"/>
    </source>
</evidence>
<dbReference type="PANTHER" id="PTHR43731">
    <property type="entry name" value="RHOMBOID PROTEASE"/>
    <property type="match status" value="1"/>
</dbReference>
<dbReference type="GO" id="GO:0008233">
    <property type="term" value="F:peptidase activity"/>
    <property type="evidence" value="ECO:0007669"/>
    <property type="project" value="UniProtKB-KW"/>
</dbReference>
<dbReference type="PANTHER" id="PTHR43731:SF14">
    <property type="entry name" value="PRESENILIN-ASSOCIATED RHOMBOID-LIKE PROTEIN, MITOCHONDRIAL"/>
    <property type="match status" value="1"/>
</dbReference>
<protein>
    <submittedName>
        <fullName evidence="12">Membrane associated serine protease</fullName>
    </submittedName>
</protein>
<evidence type="ECO:0000256" key="5">
    <source>
        <dbReference type="ARBA" id="ARBA00022771"/>
    </source>
</evidence>
<feature type="transmembrane region" description="Helical" evidence="10">
    <location>
        <begin position="81"/>
        <end position="101"/>
    </location>
</feature>
<gene>
    <name evidence="12" type="primary">glpG</name>
    <name evidence="12" type="ORF">SVXNc_0214</name>
</gene>
<dbReference type="SMART" id="SM00154">
    <property type="entry name" value="ZnF_AN1"/>
    <property type="match status" value="1"/>
</dbReference>
<feature type="transmembrane region" description="Helical" evidence="10">
    <location>
        <begin position="152"/>
        <end position="170"/>
    </location>
</feature>
<evidence type="ECO:0000256" key="9">
    <source>
        <dbReference type="ARBA" id="ARBA00023136"/>
    </source>
</evidence>
<dbReference type="EMBL" id="CP104395">
    <property type="protein sequence ID" value="WEL19243.1"/>
    <property type="molecule type" value="Genomic_DNA"/>
</dbReference>
<keyword evidence="12" id="KW-0645">Protease</keyword>
<evidence type="ECO:0000256" key="6">
    <source>
        <dbReference type="ARBA" id="ARBA00022801"/>
    </source>
</evidence>
<dbReference type="InterPro" id="IPR035952">
    <property type="entry name" value="Rhomboid-like_sf"/>
</dbReference>
<dbReference type="Gene3D" id="4.10.1110.10">
    <property type="entry name" value="AN1-like Zinc finger"/>
    <property type="match status" value="1"/>
</dbReference>
<dbReference type="Pfam" id="PF01428">
    <property type="entry name" value="zf-AN1"/>
    <property type="match status" value="1"/>
</dbReference>
<evidence type="ECO:0000256" key="2">
    <source>
        <dbReference type="ARBA" id="ARBA00009045"/>
    </source>
</evidence>
<dbReference type="SUPFAM" id="SSF144091">
    <property type="entry name" value="Rhomboid-like"/>
    <property type="match status" value="1"/>
</dbReference>
<feature type="transmembrane region" description="Helical" evidence="10">
    <location>
        <begin position="224"/>
        <end position="247"/>
    </location>
</feature>